<evidence type="ECO:0000313" key="2">
    <source>
        <dbReference type="EMBL" id="VXD24514.1"/>
    </source>
</evidence>
<feature type="compositionally biased region" description="Basic and acidic residues" evidence="1">
    <location>
        <begin position="72"/>
        <end position="81"/>
    </location>
</feature>
<comment type="caution">
    <text evidence="2">The sequence shown here is derived from an EMBL/GenBank/DDBJ whole genome shotgun (WGS) entry which is preliminary data.</text>
</comment>
<sequence length="109" mass="12507">MIPSPNQFYQKGEPEDSHQKERWCREDVNDTINKNMAHLGQCLKLQAMGSDDESTTEKTESPESRICQSDRNSSRIPDRYSPHGQPPHHTTETPNRRYKPSANTEKPGL</sequence>
<protein>
    <submittedName>
        <fullName evidence="2">Uncharacterized protein</fullName>
    </submittedName>
</protein>
<proteinExistence type="predicted"/>
<organism evidence="2 3">
    <name type="scientific">Planktothrix paucivesiculata PCC 9631</name>
    <dbReference type="NCBI Taxonomy" id="671071"/>
    <lineage>
        <taxon>Bacteria</taxon>
        <taxon>Bacillati</taxon>
        <taxon>Cyanobacteriota</taxon>
        <taxon>Cyanophyceae</taxon>
        <taxon>Oscillatoriophycideae</taxon>
        <taxon>Oscillatoriales</taxon>
        <taxon>Microcoleaceae</taxon>
        <taxon>Planktothrix</taxon>
    </lineage>
</organism>
<feature type="region of interest" description="Disordered" evidence="1">
    <location>
        <begin position="45"/>
        <end position="109"/>
    </location>
</feature>
<feature type="compositionally biased region" description="Basic and acidic residues" evidence="1">
    <location>
        <begin position="12"/>
        <end position="22"/>
    </location>
</feature>
<accession>A0A7Z9BXG0</accession>
<dbReference type="AlphaFoldDB" id="A0A7Z9BXG0"/>
<feature type="region of interest" description="Disordered" evidence="1">
    <location>
        <begin position="1"/>
        <end position="22"/>
    </location>
</feature>
<evidence type="ECO:0000256" key="1">
    <source>
        <dbReference type="SAM" id="MobiDB-lite"/>
    </source>
</evidence>
<gene>
    <name evidence="2" type="ORF">PL9631_810027</name>
</gene>
<reference evidence="2" key="1">
    <citation type="submission" date="2019-10" db="EMBL/GenBank/DDBJ databases">
        <authorList>
            <consortium name="Genoscope - CEA"/>
            <person name="William W."/>
        </authorList>
    </citation>
    <scope>NUCLEOTIDE SEQUENCE [LARGE SCALE GENOMIC DNA]</scope>
    <source>
        <strain evidence="2">BBR_PRJEB10994</strain>
    </source>
</reference>
<keyword evidence="3" id="KW-1185">Reference proteome</keyword>
<evidence type="ECO:0000313" key="3">
    <source>
        <dbReference type="Proteomes" id="UP000182190"/>
    </source>
</evidence>
<dbReference type="EMBL" id="CZCS02000225">
    <property type="protein sequence ID" value="VXD24514.1"/>
    <property type="molecule type" value="Genomic_DNA"/>
</dbReference>
<dbReference type="Proteomes" id="UP000182190">
    <property type="component" value="Unassembled WGS sequence"/>
</dbReference>
<name>A0A7Z9BXG0_9CYAN</name>